<organism evidence="7 8">
    <name type="scientific">Salirhabdus euzebyi</name>
    <dbReference type="NCBI Taxonomy" id="394506"/>
    <lineage>
        <taxon>Bacteria</taxon>
        <taxon>Bacillati</taxon>
        <taxon>Bacillota</taxon>
        <taxon>Bacilli</taxon>
        <taxon>Bacillales</taxon>
        <taxon>Bacillaceae</taxon>
        <taxon>Salirhabdus</taxon>
    </lineage>
</organism>
<keyword evidence="1" id="KW-0677">Repeat</keyword>
<evidence type="ECO:0000256" key="5">
    <source>
        <dbReference type="SAM" id="MobiDB-lite"/>
    </source>
</evidence>
<dbReference type="FunFam" id="3.40.50.300:FF:000309">
    <property type="entry name" value="ABC transporter ATP-binding protein"/>
    <property type="match status" value="1"/>
</dbReference>
<proteinExistence type="predicted"/>
<dbReference type="InterPro" id="IPR032781">
    <property type="entry name" value="ABC_tran_Xtn"/>
</dbReference>
<dbReference type="PROSITE" id="PS50893">
    <property type="entry name" value="ABC_TRANSPORTER_2"/>
    <property type="match status" value="2"/>
</dbReference>
<evidence type="ECO:0000256" key="4">
    <source>
        <dbReference type="SAM" id="Coils"/>
    </source>
</evidence>
<dbReference type="InterPro" id="IPR003439">
    <property type="entry name" value="ABC_transporter-like_ATP-bd"/>
</dbReference>
<dbReference type="GO" id="GO:0003677">
    <property type="term" value="F:DNA binding"/>
    <property type="evidence" value="ECO:0007669"/>
    <property type="project" value="InterPro"/>
</dbReference>
<dbReference type="Gene3D" id="3.40.50.300">
    <property type="entry name" value="P-loop containing nucleotide triphosphate hydrolases"/>
    <property type="match status" value="2"/>
</dbReference>
<keyword evidence="8" id="KW-1185">Reference proteome</keyword>
<dbReference type="GO" id="GO:0016887">
    <property type="term" value="F:ATP hydrolysis activity"/>
    <property type="evidence" value="ECO:0007669"/>
    <property type="project" value="InterPro"/>
</dbReference>
<feature type="domain" description="ABC transporter" evidence="6">
    <location>
        <begin position="319"/>
        <end position="546"/>
    </location>
</feature>
<dbReference type="RefSeq" id="WP_174496870.1">
    <property type="nucleotide sequence ID" value="NZ_CADDWK010000009.1"/>
</dbReference>
<dbReference type="AlphaFoldDB" id="A0A841Q6J4"/>
<evidence type="ECO:0000313" key="7">
    <source>
        <dbReference type="EMBL" id="MBB6454021.1"/>
    </source>
</evidence>
<keyword evidence="2" id="KW-0547">Nucleotide-binding</keyword>
<dbReference type="InterPro" id="IPR032524">
    <property type="entry name" value="ABC_tran_C"/>
</dbReference>
<evidence type="ECO:0000259" key="6">
    <source>
        <dbReference type="PROSITE" id="PS50893"/>
    </source>
</evidence>
<dbReference type="Gene3D" id="1.10.287.380">
    <property type="entry name" value="Valyl-tRNA synthetase, C-terminal domain"/>
    <property type="match status" value="1"/>
</dbReference>
<feature type="region of interest" description="Disordered" evidence="5">
    <location>
        <begin position="546"/>
        <end position="565"/>
    </location>
</feature>
<dbReference type="Proteomes" id="UP000581688">
    <property type="component" value="Unassembled WGS sequence"/>
</dbReference>
<name>A0A841Q6J4_9BACI</name>
<dbReference type="Pfam" id="PF00005">
    <property type="entry name" value="ABC_tran"/>
    <property type="match status" value="2"/>
</dbReference>
<dbReference type="InterPro" id="IPR037118">
    <property type="entry name" value="Val-tRNA_synth_C_sf"/>
</dbReference>
<feature type="coiled-coil region" evidence="4">
    <location>
        <begin position="570"/>
        <end position="635"/>
    </location>
</feature>
<evidence type="ECO:0000256" key="3">
    <source>
        <dbReference type="ARBA" id="ARBA00022840"/>
    </source>
</evidence>
<dbReference type="InterPro" id="IPR003593">
    <property type="entry name" value="AAA+_ATPase"/>
</dbReference>
<feature type="domain" description="ABC transporter" evidence="6">
    <location>
        <begin position="4"/>
        <end position="255"/>
    </location>
</feature>
<accession>A0A841Q6J4</accession>
<dbReference type="SUPFAM" id="SSF52540">
    <property type="entry name" value="P-loop containing nucleoside triphosphate hydrolases"/>
    <property type="match status" value="2"/>
</dbReference>
<dbReference type="GO" id="GO:0005524">
    <property type="term" value="F:ATP binding"/>
    <property type="evidence" value="ECO:0007669"/>
    <property type="project" value="UniProtKB-KW"/>
</dbReference>
<dbReference type="InterPro" id="IPR051309">
    <property type="entry name" value="ABCF_ATPase"/>
</dbReference>
<dbReference type="PROSITE" id="PS00211">
    <property type="entry name" value="ABC_TRANSPORTER_1"/>
    <property type="match status" value="1"/>
</dbReference>
<dbReference type="EMBL" id="JACHGH010000007">
    <property type="protein sequence ID" value="MBB6454021.1"/>
    <property type="molecule type" value="Genomic_DNA"/>
</dbReference>
<gene>
    <name evidence="7" type="ORF">HNQ94_002472</name>
</gene>
<evidence type="ECO:0000313" key="8">
    <source>
        <dbReference type="Proteomes" id="UP000581688"/>
    </source>
</evidence>
<dbReference type="Pfam" id="PF16326">
    <property type="entry name" value="ABC_tran_CTD"/>
    <property type="match status" value="1"/>
</dbReference>
<evidence type="ECO:0000256" key="1">
    <source>
        <dbReference type="ARBA" id="ARBA00022737"/>
    </source>
</evidence>
<sequence>MSVLKAENLKKTYGEKVLFDDLSFTVEEKDRVGLIGVNGTGKSTLLKVIAGMDSAEEGQLIHAKLFRIEYLAQNPAFDENITVLDYIYYGDSPIMKTIRQYEQALTDLNEDPTNEKQQQQLFKWQQKMDEHEAWDANALAKTVLTRLGITAYSTNLMNLSGGQKKRVAIAKALIQPADLLILDEPTNHLDNQTVEWLEGFLAQYPGALMLVTHDRYFLNRVTNKIFELDQGNLYTYEGNYEIYLEKKAEREEIANKDEQKRQNTLRRELAWLRRGAKARTTKQKARIQRVEELRDRKVASSNGAVDIAIGSQRLGKKVIELKDVSKRFEDNTLIEDFNYLITPNDRLGIIGPNGSGKTTLLNMIAERISPSNGTIEIGPTVKIGYYTQENVEMDESLRVIEYIKEGAEVIKTADGDFITAEQMLERFLFSRNHQWTYIHRLSGGERRRLYLLSVLMGEPNVLFLDEPTNDLDIQTLSILEDYLDLFPGVVITVSHDRYFLDRVVDRLFAFEGSPHIRIFDGNYSDYMEVRKKEVEHEQATQRALTKELADQQAKPRNKPRKLSYKEQQEWETIEEKIANLEERLEEIQQEILKAGSDAEKAEKLFTEQQTVETELEQAMERWEELSLLVEEIEQAKKG</sequence>
<evidence type="ECO:0000256" key="2">
    <source>
        <dbReference type="ARBA" id="ARBA00022741"/>
    </source>
</evidence>
<protein>
    <submittedName>
        <fullName evidence="7">ATP-binding cassette subfamily F protein uup</fullName>
    </submittedName>
</protein>
<dbReference type="Pfam" id="PF12848">
    <property type="entry name" value="ABC_tran_Xtn"/>
    <property type="match status" value="1"/>
</dbReference>
<dbReference type="InterPro" id="IPR017871">
    <property type="entry name" value="ABC_transporter-like_CS"/>
</dbReference>
<dbReference type="PANTHER" id="PTHR42855">
    <property type="entry name" value="ABC TRANSPORTER ATP-BINDING SUBUNIT"/>
    <property type="match status" value="1"/>
</dbReference>
<reference evidence="7 8" key="1">
    <citation type="submission" date="2020-08" db="EMBL/GenBank/DDBJ databases">
        <title>Genomic Encyclopedia of Type Strains, Phase IV (KMG-IV): sequencing the most valuable type-strain genomes for metagenomic binning, comparative biology and taxonomic classification.</title>
        <authorList>
            <person name="Goeker M."/>
        </authorList>
    </citation>
    <scope>NUCLEOTIDE SEQUENCE [LARGE SCALE GENOMIC DNA]</scope>
    <source>
        <strain evidence="7 8">DSM 19612</strain>
    </source>
</reference>
<dbReference type="InterPro" id="IPR027417">
    <property type="entry name" value="P-loop_NTPase"/>
</dbReference>
<dbReference type="SMART" id="SM00382">
    <property type="entry name" value="AAA"/>
    <property type="match status" value="2"/>
</dbReference>
<dbReference type="FunFam" id="3.40.50.300:FF:000011">
    <property type="entry name" value="Putative ABC transporter ATP-binding component"/>
    <property type="match status" value="1"/>
</dbReference>
<keyword evidence="4" id="KW-0175">Coiled coil</keyword>
<comment type="caution">
    <text evidence="7">The sequence shown here is derived from an EMBL/GenBank/DDBJ whole genome shotgun (WGS) entry which is preliminary data.</text>
</comment>
<keyword evidence="3 7" id="KW-0067">ATP-binding</keyword>
<dbReference type="CDD" id="cd03221">
    <property type="entry name" value="ABCF_EF-3"/>
    <property type="match status" value="2"/>
</dbReference>
<dbReference type="PANTHER" id="PTHR42855:SF1">
    <property type="entry name" value="ABC TRANSPORTER DOMAIN-CONTAINING PROTEIN"/>
    <property type="match status" value="1"/>
</dbReference>